<feature type="domain" description="SWIM-type" evidence="3">
    <location>
        <begin position="126"/>
        <end position="159"/>
    </location>
</feature>
<keyword evidence="1" id="KW-0862">Zinc</keyword>
<sequence length="364" mass="42398">MYQFCKQRNLREVWGYMWANWYSPKRWVLWARSADPDRLSRLRTSMTVENLWKRIKHIDLHNITHPRLDQLVYILIYQVTPAIDARLERLDSLYQPGRARAPTTLQAAFKKSWSTLANRPIRKTDYIVDVKRWTCSCGYQKYNPHHLCKHLVQAVPPPSVNFWVEINRRRTMPLYQHPELHSADQPRGEFGDLDDGCITDGDDQDWTGDKSKLSGGRWHELTDGDGRRTLGKRARQDIDPGPEISQVPRVELNSDAPSTRRAALCNPEEGLEEQELDDTREYMRERAQMFREAAEIWEEQAESGTSIWVNSMRRGDIGRDVADVVMDIRRDRGAHRPRESTWARAGDAVAARRQANTMAYVDRG</sequence>
<dbReference type="GO" id="GO:0008270">
    <property type="term" value="F:zinc ion binding"/>
    <property type="evidence" value="ECO:0007669"/>
    <property type="project" value="UniProtKB-KW"/>
</dbReference>
<dbReference type="EMBL" id="JAWWNJ010000159">
    <property type="protein sequence ID" value="KAK6980482.1"/>
    <property type="molecule type" value="Genomic_DNA"/>
</dbReference>
<gene>
    <name evidence="5" type="ORF">R3P38DRAFT_3454115</name>
    <name evidence="4" type="ORF">R3P38DRAFT_3466410</name>
</gene>
<reference evidence="4 6" key="1">
    <citation type="journal article" date="2024" name="J Genomics">
        <title>Draft genome sequencing and assembly of Favolaschia claudopus CIRM-BRFM 2984 isolated from oak limbs.</title>
        <authorList>
            <person name="Navarro D."/>
            <person name="Drula E."/>
            <person name="Chaduli D."/>
            <person name="Cazenave R."/>
            <person name="Ahrendt S."/>
            <person name="Wang J."/>
            <person name="Lipzen A."/>
            <person name="Daum C."/>
            <person name="Barry K."/>
            <person name="Grigoriev I.V."/>
            <person name="Favel A."/>
            <person name="Rosso M.N."/>
            <person name="Martin F."/>
        </authorList>
    </citation>
    <scope>NUCLEOTIDE SEQUENCE [LARGE SCALE GENOMIC DNA]</scope>
    <source>
        <strain evidence="4 6">CIRM-BRFM 2984</strain>
    </source>
</reference>
<evidence type="ECO:0000313" key="5">
    <source>
        <dbReference type="EMBL" id="KAK6984197.1"/>
    </source>
</evidence>
<feature type="region of interest" description="Disordered" evidence="2">
    <location>
        <begin position="205"/>
        <end position="245"/>
    </location>
</feature>
<organism evidence="4 6">
    <name type="scientific">Favolaschia claudopus</name>
    <dbReference type="NCBI Taxonomy" id="2862362"/>
    <lineage>
        <taxon>Eukaryota</taxon>
        <taxon>Fungi</taxon>
        <taxon>Dikarya</taxon>
        <taxon>Basidiomycota</taxon>
        <taxon>Agaricomycotina</taxon>
        <taxon>Agaricomycetes</taxon>
        <taxon>Agaricomycetidae</taxon>
        <taxon>Agaricales</taxon>
        <taxon>Marasmiineae</taxon>
        <taxon>Mycenaceae</taxon>
        <taxon>Favolaschia</taxon>
    </lineage>
</organism>
<dbReference type="PROSITE" id="PS50966">
    <property type="entry name" value="ZF_SWIM"/>
    <property type="match status" value="1"/>
</dbReference>
<keyword evidence="1" id="KW-0479">Metal-binding</keyword>
<evidence type="ECO:0000256" key="2">
    <source>
        <dbReference type="SAM" id="MobiDB-lite"/>
    </source>
</evidence>
<keyword evidence="1" id="KW-0863">Zinc-finger</keyword>
<dbReference type="InterPro" id="IPR007527">
    <property type="entry name" value="Znf_SWIM"/>
</dbReference>
<dbReference type="AlphaFoldDB" id="A0AAV9ZEP8"/>
<accession>A0AAV9ZEP8</accession>
<evidence type="ECO:0000313" key="4">
    <source>
        <dbReference type="EMBL" id="KAK6980482.1"/>
    </source>
</evidence>
<keyword evidence="6" id="KW-1185">Reference proteome</keyword>
<comment type="caution">
    <text evidence="4">The sequence shown here is derived from an EMBL/GenBank/DDBJ whole genome shotgun (WGS) entry which is preliminary data.</text>
</comment>
<feature type="compositionally biased region" description="Basic and acidic residues" evidence="2">
    <location>
        <begin position="207"/>
        <end position="238"/>
    </location>
</feature>
<proteinExistence type="predicted"/>
<dbReference type="Proteomes" id="UP001362999">
    <property type="component" value="Unassembled WGS sequence"/>
</dbReference>
<evidence type="ECO:0000256" key="1">
    <source>
        <dbReference type="PROSITE-ProRule" id="PRU00325"/>
    </source>
</evidence>
<name>A0AAV9ZEP8_9AGAR</name>
<evidence type="ECO:0000313" key="6">
    <source>
        <dbReference type="Proteomes" id="UP001362999"/>
    </source>
</evidence>
<evidence type="ECO:0000259" key="3">
    <source>
        <dbReference type="PROSITE" id="PS50966"/>
    </source>
</evidence>
<feature type="non-terminal residue" evidence="4">
    <location>
        <position position="364"/>
    </location>
</feature>
<dbReference type="EMBL" id="JAWWNJ010000140">
    <property type="protein sequence ID" value="KAK6984197.1"/>
    <property type="molecule type" value="Genomic_DNA"/>
</dbReference>
<protein>
    <recommendedName>
        <fullName evidence="3">SWIM-type domain-containing protein</fullName>
    </recommendedName>
</protein>